<accession>A0A2B4R934</accession>
<name>A0A2B4R934_STYPI</name>
<protein>
    <recommendedName>
        <fullName evidence="2">VWFA domain-containing protein</fullName>
    </recommendedName>
</protein>
<dbReference type="SUPFAM" id="SSF53300">
    <property type="entry name" value="vWA-like"/>
    <property type="match status" value="1"/>
</dbReference>
<dbReference type="EMBL" id="LSMT01001150">
    <property type="protein sequence ID" value="PFX12867.1"/>
    <property type="molecule type" value="Genomic_DNA"/>
</dbReference>
<organism evidence="3 4">
    <name type="scientific">Stylophora pistillata</name>
    <name type="common">Smooth cauliflower coral</name>
    <dbReference type="NCBI Taxonomy" id="50429"/>
    <lineage>
        <taxon>Eukaryota</taxon>
        <taxon>Metazoa</taxon>
        <taxon>Cnidaria</taxon>
        <taxon>Anthozoa</taxon>
        <taxon>Hexacorallia</taxon>
        <taxon>Scleractinia</taxon>
        <taxon>Astrocoeniina</taxon>
        <taxon>Pocilloporidae</taxon>
        <taxon>Stylophora</taxon>
    </lineage>
</organism>
<feature type="region of interest" description="Disordered" evidence="1">
    <location>
        <begin position="1"/>
        <end position="21"/>
    </location>
</feature>
<reference evidence="4" key="1">
    <citation type="journal article" date="2017" name="bioRxiv">
        <title>Comparative analysis of the genomes of Stylophora pistillata and Acropora digitifera provides evidence for extensive differences between species of corals.</title>
        <authorList>
            <person name="Voolstra C.R."/>
            <person name="Li Y."/>
            <person name="Liew Y.J."/>
            <person name="Baumgarten S."/>
            <person name="Zoccola D."/>
            <person name="Flot J.-F."/>
            <person name="Tambutte S."/>
            <person name="Allemand D."/>
            <person name="Aranda M."/>
        </authorList>
    </citation>
    <scope>NUCLEOTIDE SEQUENCE [LARGE SCALE GENOMIC DNA]</scope>
</reference>
<evidence type="ECO:0000256" key="1">
    <source>
        <dbReference type="SAM" id="MobiDB-lite"/>
    </source>
</evidence>
<proteinExistence type="predicted"/>
<comment type="caution">
    <text evidence="3">The sequence shown here is derived from an EMBL/GenBank/DDBJ whole genome shotgun (WGS) entry which is preliminary data.</text>
</comment>
<sequence>MESSEKVETLARDGSEGAQDGTGKSCSFFQVHGICSVSATLFTTDAAAGRIKLMTGLSGTTDFLEHLAILYDTFGITCKASTSKPITPEQVIQNLNTVDGYIKATVMNVKETSNLKEDSTTNGPQVTVSQKTQASIELLLNDFNQVEEYESDSDDSDDDVDIESEELVIGKPIITRTGQGLMFRCAQNESQYHDKNELLEKIAKELRQLELQTRTDLALKMAPNQLFTEEGGDRPDTVMIVLTDGKPIKPKDNRKFNFKTFADEIAKYFKMSLL</sequence>
<feature type="domain" description="VWFA" evidence="2">
    <location>
        <begin position="190"/>
        <end position="248"/>
    </location>
</feature>
<feature type="compositionally biased region" description="Basic and acidic residues" evidence="1">
    <location>
        <begin position="1"/>
        <end position="15"/>
    </location>
</feature>
<dbReference type="Gene3D" id="3.40.50.410">
    <property type="entry name" value="von Willebrand factor, type A domain"/>
    <property type="match status" value="1"/>
</dbReference>
<dbReference type="Pfam" id="PF00092">
    <property type="entry name" value="VWA"/>
    <property type="match status" value="1"/>
</dbReference>
<evidence type="ECO:0000259" key="2">
    <source>
        <dbReference type="Pfam" id="PF00092"/>
    </source>
</evidence>
<dbReference type="OrthoDB" id="5981398at2759"/>
<gene>
    <name evidence="3" type="ORF">AWC38_SpisGene23106</name>
</gene>
<dbReference type="Proteomes" id="UP000225706">
    <property type="component" value="Unassembled WGS sequence"/>
</dbReference>
<dbReference type="AlphaFoldDB" id="A0A2B4R934"/>
<dbReference type="InterPro" id="IPR036465">
    <property type="entry name" value="vWFA_dom_sf"/>
</dbReference>
<keyword evidence="4" id="KW-1185">Reference proteome</keyword>
<evidence type="ECO:0000313" key="3">
    <source>
        <dbReference type="EMBL" id="PFX12867.1"/>
    </source>
</evidence>
<evidence type="ECO:0000313" key="4">
    <source>
        <dbReference type="Proteomes" id="UP000225706"/>
    </source>
</evidence>
<dbReference type="InterPro" id="IPR002035">
    <property type="entry name" value="VWF_A"/>
</dbReference>